<sequence length="113" mass="12194">MVGGCLGGDLLPKSKSSPVVTEPANRLVCRVFLLHMDIVLLVLLPGPPQGYRKVKSSPEQMMSRSLLKPPQIHGTQGLVSAARERHLQAPELANGTFISVALTEKDRCGVPTR</sequence>
<accession>A0A2K6SFZ3</accession>
<dbReference type="Ensembl" id="ENSSBOT00000023034.1">
    <property type="protein sequence ID" value="ENSSBOP00000006311.1"/>
    <property type="gene ID" value="ENSSBOG00000020109.1"/>
</dbReference>
<proteinExistence type="predicted"/>
<reference evidence="1" key="1">
    <citation type="submission" date="2025-08" db="UniProtKB">
        <authorList>
            <consortium name="Ensembl"/>
        </authorList>
    </citation>
    <scope>IDENTIFICATION</scope>
</reference>
<dbReference type="GeneTree" id="ENSGT00910000146892"/>
<reference evidence="1" key="2">
    <citation type="submission" date="2025-09" db="UniProtKB">
        <authorList>
            <consortium name="Ensembl"/>
        </authorList>
    </citation>
    <scope>IDENTIFICATION</scope>
</reference>
<evidence type="ECO:0000313" key="1">
    <source>
        <dbReference type="Ensembl" id="ENSSBOP00000006311.1"/>
    </source>
</evidence>
<keyword evidence="2" id="KW-1185">Reference proteome</keyword>
<dbReference type="Proteomes" id="UP000233220">
    <property type="component" value="Unplaced"/>
</dbReference>
<evidence type="ECO:0000313" key="2">
    <source>
        <dbReference type="Proteomes" id="UP000233220"/>
    </source>
</evidence>
<name>A0A2K6SFZ3_SAIBB</name>
<dbReference type="OMA" id="CLGYRKV"/>
<protein>
    <submittedName>
        <fullName evidence="1">Uncharacterized protein</fullName>
    </submittedName>
</protein>
<organism evidence="1 2">
    <name type="scientific">Saimiri boliviensis boliviensis</name>
    <name type="common">Bolivian squirrel monkey</name>
    <dbReference type="NCBI Taxonomy" id="39432"/>
    <lineage>
        <taxon>Eukaryota</taxon>
        <taxon>Metazoa</taxon>
        <taxon>Chordata</taxon>
        <taxon>Craniata</taxon>
        <taxon>Vertebrata</taxon>
        <taxon>Euteleostomi</taxon>
        <taxon>Mammalia</taxon>
        <taxon>Eutheria</taxon>
        <taxon>Euarchontoglires</taxon>
        <taxon>Primates</taxon>
        <taxon>Haplorrhini</taxon>
        <taxon>Platyrrhini</taxon>
        <taxon>Cebidae</taxon>
        <taxon>Saimiriinae</taxon>
        <taxon>Saimiri</taxon>
    </lineage>
</organism>
<dbReference type="AlphaFoldDB" id="A0A2K6SFZ3"/>